<comment type="caution">
    <text evidence="5">The sequence shown here is derived from an EMBL/GenBank/DDBJ whole genome shotgun (WGS) entry which is preliminary data.</text>
</comment>
<keyword evidence="3" id="KW-1133">Transmembrane helix</keyword>
<accession>A0A812T0S0</accession>
<keyword evidence="3" id="KW-0812">Transmembrane</keyword>
<dbReference type="Gene3D" id="3.10.180.10">
    <property type="entry name" value="2,3-Dihydroxybiphenyl 1,2-Dioxygenase, domain 1"/>
    <property type="match status" value="1"/>
</dbReference>
<keyword evidence="6" id="KW-1185">Reference proteome</keyword>
<gene>
    <name evidence="5" type="primary">Igfals</name>
    <name evidence="5" type="ORF">SNAT2548_LOCUS28090</name>
</gene>
<feature type="transmembrane region" description="Helical" evidence="3">
    <location>
        <begin position="1210"/>
        <end position="1237"/>
    </location>
</feature>
<proteinExistence type="predicted"/>
<name>A0A812T0S0_9DINO</name>
<dbReference type="SMART" id="SM00364">
    <property type="entry name" value="LRR_BAC"/>
    <property type="match status" value="9"/>
</dbReference>
<evidence type="ECO:0000313" key="5">
    <source>
        <dbReference type="EMBL" id="CAE7501557.1"/>
    </source>
</evidence>
<dbReference type="Proteomes" id="UP000604046">
    <property type="component" value="Unassembled WGS sequence"/>
</dbReference>
<keyword evidence="1" id="KW-0433">Leucine-rich repeat</keyword>
<dbReference type="SUPFAM" id="SSF52047">
    <property type="entry name" value="RNI-like"/>
    <property type="match status" value="1"/>
</dbReference>
<keyword evidence="2" id="KW-0677">Repeat</keyword>
<dbReference type="FunFam" id="3.80.10.10:FF:001164">
    <property type="entry name" value="GH01279p"/>
    <property type="match status" value="2"/>
</dbReference>
<dbReference type="InterPro" id="IPR029068">
    <property type="entry name" value="Glyas_Bleomycin-R_OHBP_Dase"/>
</dbReference>
<dbReference type="InterPro" id="IPR003591">
    <property type="entry name" value="Leu-rich_rpt_typical-subtyp"/>
</dbReference>
<dbReference type="PANTHER" id="PTHR24366">
    <property type="entry name" value="IG(IMMUNOGLOBULIN) AND LRR(LEUCINE RICH REPEAT) DOMAINS"/>
    <property type="match status" value="1"/>
</dbReference>
<dbReference type="Pfam" id="PF00560">
    <property type="entry name" value="LRR_1"/>
    <property type="match status" value="2"/>
</dbReference>
<dbReference type="PANTHER" id="PTHR24366:SF96">
    <property type="entry name" value="LEUCINE RICH REPEAT CONTAINING 53"/>
    <property type="match status" value="1"/>
</dbReference>
<organism evidence="5 6">
    <name type="scientific">Symbiodinium natans</name>
    <dbReference type="NCBI Taxonomy" id="878477"/>
    <lineage>
        <taxon>Eukaryota</taxon>
        <taxon>Sar</taxon>
        <taxon>Alveolata</taxon>
        <taxon>Dinophyceae</taxon>
        <taxon>Suessiales</taxon>
        <taxon>Symbiodiniaceae</taxon>
        <taxon>Symbiodinium</taxon>
    </lineage>
</organism>
<dbReference type="InterPro" id="IPR001611">
    <property type="entry name" value="Leu-rich_rpt"/>
</dbReference>
<dbReference type="PROSITE" id="PS51819">
    <property type="entry name" value="VOC"/>
    <property type="match status" value="1"/>
</dbReference>
<dbReference type="EMBL" id="CAJNDS010002502">
    <property type="protein sequence ID" value="CAE7501557.1"/>
    <property type="molecule type" value="Genomic_DNA"/>
</dbReference>
<evidence type="ECO:0000256" key="3">
    <source>
        <dbReference type="SAM" id="Phobius"/>
    </source>
</evidence>
<sequence>MGQANHVFRNKMDFAKSVLADERGCWSAFMLPRKAPEWYRRLVAGHNDQDVHQQPAPAGSFFLLGHVTLSVPDADEAHLFYNRGLGMDEDQKEEELRFSAGPSQIRALIRPSEEPQLWPGELRLWVEDMRETADMLNIMNHQLNQLLLDEMLESESGGEYAIRLKDPSRSNFLLVSEAPAGFSDQIRAIPASEGLAPSNVVGLSAAVVRLKNRDQVAGAADFYEKILGAAVTRKYAVYERRAQVDSFVVHFSPGEGSLEHPLRGAVDFPFLDATVAETIDAVRHALGEPSHAGALLSLGAERLAPGAELGSFCTKCEYRTFSLVSFSELVPPRRGDVQMPTERRGITIRQLSEVIHFITDCAPFWYEAHPQSPHFGQLLTPESFNLYHANYWLISPSTQGLRNGKGCSYVELVAPDAASQLPGWFVSHAWLEPVVQFVACLLKHVRLRRLSWLASYWICAYANNQHDLSAEIADDPRKTSFFKAMQLCVGVVLILDEHATPFQRIWCCFEQSIVVGERDAGTSRLLLDVAATDASHKAHLITDGFAGPEQCQMPLLGFLAKSTREAGFPTEILQKGLGVNILDASTSVQQDKHMILRSIALRRASAKSLSESYPATHPNYDAVNQALASHFALAAFFGAVAQGEDTTRLLEALAADQSRRVVELSLTGLQLRDLELQMLLQSMPRRLSVLRLDLGFTAIEHVEFPEMPNLTQLMLRFTGSRLRDAKGLCPALAPGLRLLHLWFSNLPSLVQLGPLSQALAKLSLEELVLHLSGCPNVPVESKQQLYDAARSLKHPRSWRWRVDAWIHIEDTNTWSLPAALLALCGGARCCSTPLSEDTQAEEPSSSSPVGLAEASAEDLPYPCSHPGCETFHDDLRGFCQRHYWQGRGRKLTSGCLMVWRWLELVMLFLAQAAAEIESRTVLLAILVSLYLAALWSLTVPSTSASAGYIAATLSVVGLGSLAWTWKQFDRMQQVALQLALSMEAKYAKVIRAELPMPGARGRAPSAPNMLRISTLSNDYDFGGFGRDDGDGRAADAGHLQETDSLRDLYAEARRRLPHFERAVRAALAEVPGASAKAKIRLLTDLSSRERQGPKQLVDVLSCEVQCDGLTQVQAALHALKVRLESEESSGCFQIAAVHDGFAELRNRACCQVVISHQSYLSSVFLLDASLSRLESGLDEMYKLANSFGLLDEAKPAQWETSQRLPEPPQLLSVSAAVLLLRLVALLSALFLATQYFLRYAPARFRARLPAQLLRATFLLHVTTDQDSWEEAILLSLPYAVLVVVFACELLPGTVAATKKRARPTQVLYERYFGLRGSHYVLKVLVLQFGTVLIQAFGKIRLLGSLVTLAQHEAPRVSAGPFVKTFWAFCALIAWNSIYPAALLVLPDTSWIRGGAALMDAVLDLGYMMSYSQMVIMALLELQTAQTVLGNFGMPGMHVSKHQDLSNRVSPNFVFPSDFWSYAAVYLNVAHVCCVCRMLQRSSWGNLRAASATRSVGGLRKGWRFLGATAYAGSLLLLLAMLLASEDTYPGHSGDFRCFPCHCLGDGLQGLRLTRCPLVESLGIEQVSLNARNISEIAAEAFSPLGCQLRKLYLSGNPLVRLPPHRFAGLGCLQSLDLSRTQLMEVDDDAFSGLRQLRVLALSENRLSKLGAPALRHLPGLEHLVLGGVGETMDDMVIGGNPLTSLPPRLFAGNPKLRSIDLSHNTLRTLHEDAFQGLRHLHSLDLMLNPLTVLPPGIFRGLEKLELLSLSTIQLKTLPADIFRGLRQLKVLELDRNELTELPQGILEGLQLQKLRLHENQLRVLDPGLFRDVPELQQLWLDRNRLRSLPPEIFRGLARLQKLWLSHNELEELPPKLFQGLGQLEFLNLADNQLRELPGEVFRGLGLQKLGLDQNNFRALPDDLFRGHQELQQLDLHDNFLRELPEELFRGLESLQKLWLYQNSLQALPPGLFRDLGQLLLLNMSSNNLSQLPPSLFQGLDGLQELDLRGNELQGLHGSLFKGLGGLRSLYLSGNRIRQLPPEIFPARAAVALEGNLLPEEACRGEWFLNSTNASSVECRVA</sequence>
<evidence type="ECO:0000256" key="2">
    <source>
        <dbReference type="ARBA" id="ARBA00022737"/>
    </source>
</evidence>
<keyword evidence="3" id="KW-0472">Membrane</keyword>
<feature type="transmembrane region" description="Helical" evidence="3">
    <location>
        <begin position="1365"/>
        <end position="1385"/>
    </location>
</feature>
<evidence type="ECO:0000256" key="1">
    <source>
        <dbReference type="ARBA" id="ARBA00022614"/>
    </source>
</evidence>
<dbReference type="InterPro" id="IPR032675">
    <property type="entry name" value="LRR_dom_sf"/>
</dbReference>
<protein>
    <submittedName>
        <fullName evidence="5">Igfals protein</fullName>
    </submittedName>
</protein>
<dbReference type="Gene3D" id="3.80.10.10">
    <property type="entry name" value="Ribonuclease Inhibitor"/>
    <property type="match status" value="4"/>
</dbReference>
<dbReference type="InterPro" id="IPR037523">
    <property type="entry name" value="VOC_core"/>
</dbReference>
<feature type="transmembrane region" description="Helical" evidence="3">
    <location>
        <begin position="921"/>
        <end position="939"/>
    </location>
</feature>
<feature type="transmembrane region" description="Helical" evidence="3">
    <location>
        <begin position="945"/>
        <end position="965"/>
    </location>
</feature>
<evidence type="ECO:0000259" key="4">
    <source>
        <dbReference type="PROSITE" id="PS51819"/>
    </source>
</evidence>
<feature type="transmembrane region" description="Helical" evidence="3">
    <location>
        <begin position="1502"/>
        <end position="1523"/>
    </location>
</feature>
<reference evidence="5" key="1">
    <citation type="submission" date="2021-02" db="EMBL/GenBank/DDBJ databases">
        <authorList>
            <person name="Dougan E. K."/>
            <person name="Rhodes N."/>
            <person name="Thang M."/>
            <person name="Chan C."/>
        </authorList>
    </citation>
    <scope>NUCLEOTIDE SEQUENCE</scope>
</reference>
<dbReference type="Pfam" id="PF13855">
    <property type="entry name" value="LRR_8"/>
    <property type="match status" value="4"/>
</dbReference>
<dbReference type="PROSITE" id="PS51450">
    <property type="entry name" value="LRR"/>
    <property type="match status" value="6"/>
</dbReference>
<dbReference type="SUPFAM" id="SSF54593">
    <property type="entry name" value="Glyoxalase/Bleomycin resistance protein/Dihydroxybiphenyl dioxygenase"/>
    <property type="match status" value="1"/>
</dbReference>
<feature type="transmembrane region" description="Helical" evidence="3">
    <location>
        <begin position="1319"/>
        <end position="1337"/>
    </location>
</feature>
<evidence type="ECO:0000313" key="6">
    <source>
        <dbReference type="Proteomes" id="UP000604046"/>
    </source>
</evidence>
<dbReference type="SUPFAM" id="SSF52058">
    <property type="entry name" value="L domain-like"/>
    <property type="match status" value="2"/>
</dbReference>
<feature type="transmembrane region" description="Helical" evidence="3">
    <location>
        <begin position="1276"/>
        <end position="1298"/>
    </location>
</feature>
<feature type="domain" description="VOC" evidence="4">
    <location>
        <begin position="63"/>
        <end position="177"/>
    </location>
</feature>
<dbReference type="SMART" id="SM00369">
    <property type="entry name" value="LRR_TYP"/>
    <property type="match status" value="18"/>
</dbReference>
<feature type="transmembrane region" description="Helical" evidence="3">
    <location>
        <begin position="897"/>
        <end position="914"/>
    </location>
</feature>
<dbReference type="OrthoDB" id="27267at2759"/>